<protein>
    <submittedName>
        <fullName evidence="1">DUF1501 domain-containing protein</fullName>
    </submittedName>
</protein>
<dbReference type="SUPFAM" id="SSF53649">
    <property type="entry name" value="Alkaline phosphatase-like"/>
    <property type="match status" value="1"/>
</dbReference>
<dbReference type="InterPro" id="IPR010869">
    <property type="entry name" value="DUF1501"/>
</dbReference>
<dbReference type="InterPro" id="IPR006311">
    <property type="entry name" value="TAT_signal"/>
</dbReference>
<dbReference type="AlphaFoldDB" id="A0A6G3ZYH5"/>
<dbReference type="Pfam" id="PF07394">
    <property type="entry name" value="DUF1501"/>
    <property type="match status" value="1"/>
</dbReference>
<accession>A0A6G3ZYH5</accession>
<name>A0A6G3ZYH5_9BACL</name>
<reference evidence="1" key="1">
    <citation type="submission" date="2020-02" db="EMBL/GenBank/DDBJ databases">
        <authorList>
            <person name="Shen X.-R."/>
            <person name="Zhang Y.-X."/>
        </authorList>
    </citation>
    <scope>NUCLEOTIDE SEQUENCE</scope>
    <source>
        <strain evidence="1">SYP-B3998</strain>
    </source>
</reference>
<proteinExistence type="predicted"/>
<dbReference type="PANTHER" id="PTHR43737">
    <property type="entry name" value="BLL7424 PROTEIN"/>
    <property type="match status" value="1"/>
</dbReference>
<dbReference type="PROSITE" id="PS51318">
    <property type="entry name" value="TAT"/>
    <property type="match status" value="1"/>
</dbReference>
<evidence type="ECO:0000313" key="1">
    <source>
        <dbReference type="EMBL" id="NEW07165.1"/>
    </source>
</evidence>
<dbReference type="InterPro" id="IPR017850">
    <property type="entry name" value="Alkaline_phosphatase_core_sf"/>
</dbReference>
<dbReference type="RefSeq" id="WP_163947568.1">
    <property type="nucleotide sequence ID" value="NZ_JAAIKC010000004.1"/>
</dbReference>
<dbReference type="EMBL" id="JAAIKC010000004">
    <property type="protein sequence ID" value="NEW07165.1"/>
    <property type="molecule type" value="Genomic_DNA"/>
</dbReference>
<dbReference type="PANTHER" id="PTHR43737:SF1">
    <property type="entry name" value="DUF1501 DOMAIN-CONTAINING PROTEIN"/>
    <property type="match status" value="1"/>
</dbReference>
<gene>
    <name evidence="1" type="ORF">GK047_14245</name>
</gene>
<organism evidence="1">
    <name type="scientific">Paenibacillus sp. SYP-B3998</name>
    <dbReference type="NCBI Taxonomy" id="2678564"/>
    <lineage>
        <taxon>Bacteria</taxon>
        <taxon>Bacillati</taxon>
        <taxon>Bacillota</taxon>
        <taxon>Bacilli</taxon>
        <taxon>Bacillales</taxon>
        <taxon>Paenibacillaceae</taxon>
        <taxon>Paenibacillus</taxon>
    </lineage>
</organism>
<sequence>MKLTRRDFLKHSAKLIASLSFGSTILGSETGRAMLAGEDEFKLAAKSPILVVIQLSGGNDGLNTVIPYGHGEYYDARPTLRYKENEVIPLNNQLGLHPSLTELHQMFKDGKLAIVQGVGYPKPDLSHFRSMDIWQTGEPEKLAKTGWLGRYVSTSLSKQMLPAIQIGGVVSKAFLSPDFDVPVVQNLENFHAYGTKTSAYQQERMTHTLLDIYEKKPNHALLQAVSQKGLLAFENVTAIQNIANRYTSKVTYPETNFARDLQLTAKLIAGRTGTRVYYVQLGGFDDHAQEKQQHVRTLKQLDSGLGAFYQDLKANDTHKDVVMMVFSEFGRRMKENSSGGTDHGTAAPVFIMGDPVKGGLYGEHPSLTKLIQGDLQYEVDFRSIYYTLLDDWLKGDAKSTLGRSFEKLPFV</sequence>
<dbReference type="Gene3D" id="3.40.720.10">
    <property type="entry name" value="Alkaline Phosphatase, subunit A"/>
    <property type="match status" value="1"/>
</dbReference>
<comment type="caution">
    <text evidence="1">The sequence shown here is derived from an EMBL/GenBank/DDBJ whole genome shotgun (WGS) entry which is preliminary data.</text>
</comment>